<dbReference type="InterPro" id="IPR000626">
    <property type="entry name" value="Ubiquitin-like_dom"/>
</dbReference>
<dbReference type="SMART" id="SM00213">
    <property type="entry name" value="UBQ"/>
    <property type="match status" value="1"/>
</dbReference>
<feature type="domain" description="Ubiquitin-like" evidence="7">
    <location>
        <begin position="1"/>
        <end position="76"/>
    </location>
</feature>
<dbReference type="Gene3D" id="6.20.50.150">
    <property type="match status" value="1"/>
</dbReference>
<comment type="similarity">
    <text evidence="2">In the C-terminal section; belongs to the eukaryotic ribosomal protein eS31 family.</text>
</comment>
<keyword evidence="5" id="KW-0689">Ribosomal protein</keyword>
<dbReference type="GO" id="GO:0006412">
    <property type="term" value="P:translation"/>
    <property type="evidence" value="ECO:0007669"/>
    <property type="project" value="InterPro"/>
</dbReference>
<evidence type="ECO:0000313" key="9">
    <source>
        <dbReference type="EMBL" id="CAI2381268.1"/>
    </source>
</evidence>
<dbReference type="PROSITE" id="PS50053">
    <property type="entry name" value="UBIQUITIN_2"/>
    <property type="match status" value="1"/>
</dbReference>
<dbReference type="Pfam" id="PF01599">
    <property type="entry name" value="Ribosomal_S27"/>
    <property type="match status" value="1"/>
</dbReference>
<comment type="similarity">
    <text evidence="1">In the N-terminal section; belongs to the ubiquitin family.</text>
</comment>
<dbReference type="InterPro" id="IPR050158">
    <property type="entry name" value="Ubiquitin_ubiquitin-like"/>
</dbReference>
<keyword evidence="3" id="KW-1017">Isopeptide bond</keyword>
<reference evidence="9" key="2">
    <citation type="submission" date="2023-07" db="EMBL/GenBank/DDBJ databases">
        <authorList>
            <consortium name="AG Swart"/>
            <person name="Singh M."/>
            <person name="Singh A."/>
            <person name="Seah K."/>
            <person name="Emmerich C."/>
        </authorList>
    </citation>
    <scope>NUCLEOTIDE SEQUENCE</scope>
    <source>
        <strain evidence="9">DP1</strain>
    </source>
</reference>
<keyword evidence="4" id="KW-0862">Zinc</keyword>
<dbReference type="PRINTS" id="PR00348">
    <property type="entry name" value="UBIQUITIN"/>
</dbReference>
<dbReference type="EMBL" id="CAMPGE010023315">
    <property type="protein sequence ID" value="CAI2381268.1"/>
    <property type="molecule type" value="Genomic_DNA"/>
</dbReference>
<dbReference type="OrthoDB" id="311308at2759"/>
<protein>
    <recommendedName>
        <fullName evidence="7">Ubiquitin-like domain-containing protein</fullName>
    </recommendedName>
</protein>
<dbReference type="GO" id="GO:0003735">
    <property type="term" value="F:structural constituent of ribosome"/>
    <property type="evidence" value="ECO:0007669"/>
    <property type="project" value="InterPro"/>
</dbReference>
<reference evidence="8" key="1">
    <citation type="submission" date="2021-01" db="EMBL/GenBank/DDBJ databases">
        <authorList>
            <person name="Corre E."/>
            <person name="Pelletier E."/>
            <person name="Niang G."/>
            <person name="Scheremetjew M."/>
            <person name="Finn R."/>
            <person name="Kale V."/>
            <person name="Holt S."/>
            <person name="Cochrane G."/>
            <person name="Meng A."/>
            <person name="Brown T."/>
            <person name="Cohen L."/>
        </authorList>
    </citation>
    <scope>NUCLEOTIDE SEQUENCE</scope>
    <source>
        <strain evidence="8">CT5</strain>
    </source>
</reference>
<evidence type="ECO:0000256" key="4">
    <source>
        <dbReference type="ARBA" id="ARBA00022833"/>
    </source>
</evidence>
<dbReference type="InterPro" id="IPR038582">
    <property type="entry name" value="Ribosomal_eS31_euk-type_sf"/>
</dbReference>
<evidence type="ECO:0000256" key="3">
    <source>
        <dbReference type="ARBA" id="ARBA00022499"/>
    </source>
</evidence>
<evidence type="ECO:0000256" key="6">
    <source>
        <dbReference type="ARBA" id="ARBA00023274"/>
    </source>
</evidence>
<evidence type="ECO:0000313" key="10">
    <source>
        <dbReference type="EMBL" id="CAI2381269.1"/>
    </source>
</evidence>
<evidence type="ECO:0000256" key="5">
    <source>
        <dbReference type="ARBA" id="ARBA00022980"/>
    </source>
</evidence>
<dbReference type="GO" id="GO:1990904">
    <property type="term" value="C:ribonucleoprotein complex"/>
    <property type="evidence" value="ECO:0007669"/>
    <property type="project" value="UniProtKB-KW"/>
</dbReference>
<dbReference type="InterPro" id="IPR029071">
    <property type="entry name" value="Ubiquitin-like_domsf"/>
</dbReference>
<dbReference type="SUPFAM" id="SSF57829">
    <property type="entry name" value="Zn-binding ribosomal proteins"/>
    <property type="match status" value="1"/>
</dbReference>
<proteinExistence type="inferred from homology"/>
<organism evidence="8">
    <name type="scientific">Euplotes crassus</name>
    <dbReference type="NCBI Taxonomy" id="5936"/>
    <lineage>
        <taxon>Eukaryota</taxon>
        <taxon>Sar</taxon>
        <taxon>Alveolata</taxon>
        <taxon>Ciliophora</taxon>
        <taxon>Intramacronucleata</taxon>
        <taxon>Spirotrichea</taxon>
        <taxon>Hypotrichia</taxon>
        <taxon>Euplotida</taxon>
        <taxon>Euplotidae</taxon>
        <taxon>Moneuplotes</taxon>
    </lineage>
</organism>
<dbReference type="Gene3D" id="3.10.20.90">
    <property type="entry name" value="Phosphatidylinositol 3-kinase Catalytic Subunit, Chain A, domain 1"/>
    <property type="match status" value="1"/>
</dbReference>
<dbReference type="SUPFAM" id="SSF54236">
    <property type="entry name" value="Ubiquitin-like"/>
    <property type="match status" value="1"/>
</dbReference>
<dbReference type="Proteomes" id="UP001295684">
    <property type="component" value="Unassembled WGS sequence"/>
</dbReference>
<dbReference type="EMBL" id="HBIK01005506">
    <property type="protein sequence ID" value="CAE0377695.1"/>
    <property type="molecule type" value="Transcribed_RNA"/>
</dbReference>
<sequence>MQIFVKTLTGATLTMFVDECDTIATMKAKISEQEGIAAESIVLINGLSQLEDQMTFAECELNNEATVTMTLKMLGGKKKKKKKVYTKPKKIPHKHENIKMRVLSYFEVDKNGKIEKLKQESPEQAGCYLADHKDRMHCGKTGYMFYKMTADGKRIAPVQNKSKKVAVEVVTKKKKKK</sequence>
<evidence type="ECO:0000256" key="2">
    <source>
        <dbReference type="ARBA" id="ARBA00009891"/>
    </source>
</evidence>
<dbReference type="InterPro" id="IPR011332">
    <property type="entry name" value="Ribosomal_zn-bd"/>
</dbReference>
<evidence type="ECO:0000259" key="7">
    <source>
        <dbReference type="PROSITE" id="PS50053"/>
    </source>
</evidence>
<keyword evidence="6" id="KW-0687">Ribonucleoprotein</keyword>
<dbReference type="Pfam" id="PF00240">
    <property type="entry name" value="ubiquitin"/>
    <property type="match status" value="1"/>
</dbReference>
<dbReference type="InterPro" id="IPR002906">
    <property type="entry name" value="Ribosomal_eS31"/>
</dbReference>
<dbReference type="EMBL" id="CAMPGE010023316">
    <property type="protein sequence ID" value="CAI2381269.1"/>
    <property type="molecule type" value="Genomic_DNA"/>
</dbReference>
<evidence type="ECO:0000313" key="8">
    <source>
        <dbReference type="EMBL" id="CAE0377695.1"/>
    </source>
</evidence>
<gene>
    <name evidence="8" type="ORF">ECRA1380_LOCUS2653</name>
    <name evidence="9" type="ORF">ECRASSUSDP1_LOCUS22719</name>
    <name evidence="10" type="ORF">ECRASSUSDP1_LOCUS22720</name>
</gene>
<dbReference type="AlphaFoldDB" id="A0A7S3KAR8"/>
<dbReference type="GO" id="GO:0005840">
    <property type="term" value="C:ribosome"/>
    <property type="evidence" value="ECO:0007669"/>
    <property type="project" value="UniProtKB-KW"/>
</dbReference>
<accession>A0A7S3KAR8</accession>
<evidence type="ECO:0000256" key="1">
    <source>
        <dbReference type="ARBA" id="ARBA00008373"/>
    </source>
</evidence>
<name>A0A7S3KAR8_EUPCR</name>
<keyword evidence="11" id="KW-1185">Reference proteome</keyword>
<dbReference type="InterPro" id="IPR019956">
    <property type="entry name" value="Ubiquitin_dom"/>
</dbReference>
<dbReference type="PANTHER" id="PTHR10666">
    <property type="entry name" value="UBIQUITIN"/>
    <property type="match status" value="1"/>
</dbReference>
<dbReference type="SMART" id="SM01402">
    <property type="entry name" value="Ribosomal_S27"/>
    <property type="match status" value="1"/>
</dbReference>
<evidence type="ECO:0000313" key="11">
    <source>
        <dbReference type="Proteomes" id="UP001295684"/>
    </source>
</evidence>